<feature type="compositionally biased region" description="Polar residues" evidence="1">
    <location>
        <begin position="240"/>
        <end position="251"/>
    </location>
</feature>
<sequence>MADTNNPSSQTRAAALTEMIHSLDRHLEEMNECLDRCQSVSPQPESALNRVSIAQLHSTAVLSGHLPTLDQAFPSNESCRSAAAQEEDRFFLLTSEADLFVFPNTHRDTLCDTFMSVQACSGYYHEAFQSWVLQIIGSILARDGLWIQDTWYLHVVSSHGLLMWLNSINKTIVTSREAKMKRSNISSQNLPHHRTMVERDSHATLRSSLAPAMQRPAHPPSTTSLRDTFTHSQVPLDFSDTISPPSTQTSLQRRRVSAAPSKPNDNKRASVRTGKAGKWWDSISCKPSSQSAFV</sequence>
<reference evidence="2 3" key="1">
    <citation type="journal article" date="2019" name="Sci. Rep.">
        <title>Comparative genomics of chytrid fungi reveal insights into the obligate biotrophic and pathogenic lifestyle of Synchytrium endobioticum.</title>
        <authorList>
            <person name="van de Vossenberg B.T.L.H."/>
            <person name="Warris S."/>
            <person name="Nguyen H.D.T."/>
            <person name="van Gent-Pelzer M.P.E."/>
            <person name="Joly D.L."/>
            <person name="van de Geest H.C."/>
            <person name="Bonants P.J.M."/>
            <person name="Smith D.S."/>
            <person name="Levesque C.A."/>
            <person name="van der Lee T.A.J."/>
        </authorList>
    </citation>
    <scope>NUCLEOTIDE SEQUENCE [LARGE SCALE GENOMIC DNA]</scope>
    <source>
        <strain evidence="2 3">CBS 675.73</strain>
    </source>
</reference>
<protein>
    <submittedName>
        <fullName evidence="2">Uncharacterized protein</fullName>
    </submittedName>
</protein>
<dbReference type="AlphaFoldDB" id="A0A507FN27"/>
<comment type="caution">
    <text evidence="2">The sequence shown here is derived from an EMBL/GenBank/DDBJ whole genome shotgun (WGS) entry which is preliminary data.</text>
</comment>
<dbReference type="OrthoDB" id="2162770at2759"/>
<name>A0A507FN27_9FUNG</name>
<evidence type="ECO:0000313" key="2">
    <source>
        <dbReference type="EMBL" id="TPX76716.1"/>
    </source>
</evidence>
<accession>A0A507FN27</accession>
<feature type="compositionally biased region" description="Polar residues" evidence="1">
    <location>
        <begin position="285"/>
        <end position="294"/>
    </location>
</feature>
<proteinExistence type="predicted"/>
<evidence type="ECO:0000256" key="1">
    <source>
        <dbReference type="SAM" id="MobiDB-lite"/>
    </source>
</evidence>
<keyword evidence="3" id="KW-1185">Reference proteome</keyword>
<evidence type="ECO:0000313" key="3">
    <source>
        <dbReference type="Proteomes" id="UP000320333"/>
    </source>
</evidence>
<feature type="region of interest" description="Disordered" evidence="1">
    <location>
        <begin position="235"/>
        <end position="294"/>
    </location>
</feature>
<gene>
    <name evidence="2" type="ORF">CcCBS67573_g02000</name>
</gene>
<organism evidence="2 3">
    <name type="scientific">Chytriomyces confervae</name>
    <dbReference type="NCBI Taxonomy" id="246404"/>
    <lineage>
        <taxon>Eukaryota</taxon>
        <taxon>Fungi</taxon>
        <taxon>Fungi incertae sedis</taxon>
        <taxon>Chytridiomycota</taxon>
        <taxon>Chytridiomycota incertae sedis</taxon>
        <taxon>Chytridiomycetes</taxon>
        <taxon>Chytridiales</taxon>
        <taxon>Chytriomycetaceae</taxon>
        <taxon>Chytriomyces</taxon>
    </lineage>
</organism>
<dbReference type="Proteomes" id="UP000320333">
    <property type="component" value="Unassembled WGS sequence"/>
</dbReference>
<dbReference type="EMBL" id="QEAP01000038">
    <property type="protein sequence ID" value="TPX76716.1"/>
    <property type="molecule type" value="Genomic_DNA"/>
</dbReference>